<dbReference type="SUPFAM" id="SSF51735">
    <property type="entry name" value="NAD(P)-binding Rossmann-fold domains"/>
    <property type="match status" value="1"/>
</dbReference>
<dbReference type="Pfam" id="PF08240">
    <property type="entry name" value="ADH_N"/>
    <property type="match status" value="1"/>
</dbReference>
<dbReference type="InterPro" id="IPR013149">
    <property type="entry name" value="ADH-like_C"/>
</dbReference>
<dbReference type="Gene3D" id="3.90.180.10">
    <property type="entry name" value="Medium-chain alcohol dehydrogenases, catalytic domain"/>
    <property type="match status" value="1"/>
</dbReference>
<dbReference type="EMBL" id="KJ531206">
    <property type="protein sequence ID" value="AIE77312.1"/>
    <property type="molecule type" value="Genomic_DNA"/>
</dbReference>
<dbReference type="InterPro" id="IPR014188">
    <property type="entry name" value="Acrylyl-CoA_reductase_AcuI"/>
</dbReference>
<reference evidence="2" key="1">
    <citation type="journal article" date="2014" name="PLoS ONE">
        <title>Screening of metagenomic and genomic libraries reveals three classes of bacterial enzymes that overcome the toxicity of acrylate.</title>
        <authorList>
            <person name="Curson A.R."/>
            <person name="Burns O.J."/>
            <person name="Voget S."/>
            <person name="Daniel R."/>
            <person name="Todd J.D."/>
            <person name="McInnis K."/>
            <person name="Wexler M."/>
            <person name="Johnston A.W."/>
        </authorList>
    </citation>
    <scope>NUCLEOTIDE SEQUENCE</scope>
</reference>
<dbReference type="SUPFAM" id="SSF50129">
    <property type="entry name" value="GroES-like"/>
    <property type="match status" value="1"/>
</dbReference>
<reference evidence="2" key="2">
    <citation type="submission" date="2014-03" db="EMBL/GenBank/DDBJ databases">
        <authorList>
            <person name="Curson A.R.J."/>
            <person name="Burns O.J."/>
            <person name="Voget S."/>
            <person name="Daniel R."/>
            <person name="Todd J.D."/>
            <person name="McInnis K."/>
            <person name="Wexler M."/>
            <person name="Johnston A.W.B."/>
        </authorList>
    </citation>
    <scope>NUCLEOTIDE SEQUENCE</scope>
</reference>
<dbReference type="NCBIfam" id="TIGR02823">
    <property type="entry name" value="oxido_YhdH"/>
    <property type="match status" value="1"/>
</dbReference>
<gene>
    <name evidence="2" type="primary">acuI</name>
    <name evidence="2" type="ORF">pBIO2081_02</name>
</gene>
<dbReference type="InterPro" id="IPR013154">
    <property type="entry name" value="ADH-like_N"/>
</dbReference>
<dbReference type="Pfam" id="PF00107">
    <property type="entry name" value="ADH_zinc_N"/>
    <property type="match status" value="1"/>
</dbReference>
<dbReference type="InterPro" id="IPR011032">
    <property type="entry name" value="GroES-like_sf"/>
</dbReference>
<proteinExistence type="predicted"/>
<dbReference type="SMART" id="SM00829">
    <property type="entry name" value="PKS_ER"/>
    <property type="match status" value="1"/>
</dbReference>
<feature type="domain" description="Enoyl reductase (ER)" evidence="1">
    <location>
        <begin position="21"/>
        <end position="328"/>
    </location>
</feature>
<dbReference type="InterPro" id="IPR036291">
    <property type="entry name" value="NAD(P)-bd_dom_sf"/>
</dbReference>
<dbReference type="PANTHER" id="PTHR43677">
    <property type="entry name" value="SHORT-CHAIN DEHYDROGENASE/REDUCTASE"/>
    <property type="match status" value="1"/>
</dbReference>
<sequence length="332" mass="35659">MGGKTYKGLMIRETAENQFARAIEELSTDQLPAGDVLVKVLFSSLNYKDMLSAGGNRGVTKKYPHTPGIDAAGIVEESGSPDFKAGDEVIVTSYDLGMNTSGGLGQYIRVPSAWVVRKPASLSFRESMIFGTAGFTAALSILRLVEFGMDPADEILVTGASGGVGSIAVSILSHAGYSVTALNSLQDESAFLKKIGARQVIEPADLVDTSGRPMLKERWTKCVDTLGGDVLSSAVRSIRGYGAITCCGNVISPELKLTVFPFILRGVTLYGIDSQNCPMPRRQKTWDMIASQWKFPWLATLSSEIPLGGVTGVMDEIKAGRHRGRTVVNLWE</sequence>
<name>A0A075FBN8_9BACT</name>
<accession>A0A075FBN8</accession>
<protein>
    <submittedName>
        <fullName evidence="2">Acrylyl-CoA reductase AcuI</fullName>
    </submittedName>
</protein>
<dbReference type="AlphaFoldDB" id="A0A075FBN8"/>
<evidence type="ECO:0000313" key="2">
    <source>
        <dbReference type="EMBL" id="AIE77312.1"/>
    </source>
</evidence>
<dbReference type="PANTHER" id="PTHR43677:SF1">
    <property type="entry name" value="ACRYLYL-COA REDUCTASE ACUI-RELATED"/>
    <property type="match status" value="1"/>
</dbReference>
<dbReference type="InterPro" id="IPR051397">
    <property type="entry name" value="Zn-ADH-like_protein"/>
</dbReference>
<dbReference type="CDD" id="cd05280">
    <property type="entry name" value="MDR_yhdh_yhfp"/>
    <property type="match status" value="1"/>
</dbReference>
<organism evidence="2">
    <name type="scientific">uncultured bacterium pBIO2081</name>
    <dbReference type="NCBI Taxonomy" id="1478041"/>
    <lineage>
        <taxon>Bacteria</taxon>
        <taxon>environmental samples</taxon>
    </lineage>
</organism>
<dbReference type="GO" id="GO:0043957">
    <property type="term" value="F:acryloyl-CoA reductase (NADPH) activity"/>
    <property type="evidence" value="ECO:0007669"/>
    <property type="project" value="TreeGrafter"/>
</dbReference>
<dbReference type="Gene3D" id="3.40.50.720">
    <property type="entry name" value="NAD(P)-binding Rossmann-like Domain"/>
    <property type="match status" value="1"/>
</dbReference>
<evidence type="ECO:0000259" key="1">
    <source>
        <dbReference type="SMART" id="SM00829"/>
    </source>
</evidence>
<dbReference type="InterPro" id="IPR020843">
    <property type="entry name" value="ER"/>
</dbReference>